<dbReference type="AlphaFoldDB" id="A0A417XVZ0"/>
<sequence length="313" mass="33264">MILMRLSVVLPAVAALALAASGCSAFDEGGPSTDDGVTVAAAFYPLAYVAERVAGDHAEVELLTQPGKEPHDLELDVDETAKISAADLVVFENGFQPAVDDAVEQNAEGVALDVADVVDLVPAEESHEEHAEHEGEEEHDHGDADPHFWQDPLRLADLGDAVADELAEIDPDNADDYQANAVDLRSDLERLDEQYVAGLADCERDTIVVSHDAFGYLEKYDLHIAPLVGLSPDAEPSPAVIGDLQELIGEEGITTVFSEPLEPDLVAGLASDLDLATATLDPIEGLADADSDEDYGSLMETNLEAIREANGCR</sequence>
<dbReference type="GO" id="GO:0046872">
    <property type="term" value="F:metal ion binding"/>
    <property type="evidence" value="ECO:0007669"/>
    <property type="project" value="InterPro"/>
</dbReference>
<keyword evidence="7" id="KW-1185">Reference proteome</keyword>
<dbReference type="GO" id="GO:0030001">
    <property type="term" value="P:metal ion transport"/>
    <property type="evidence" value="ECO:0007669"/>
    <property type="project" value="InterPro"/>
</dbReference>
<dbReference type="SUPFAM" id="SSF53807">
    <property type="entry name" value="Helical backbone' metal receptor"/>
    <property type="match status" value="1"/>
</dbReference>
<evidence type="ECO:0000313" key="6">
    <source>
        <dbReference type="EMBL" id="RHW24526.1"/>
    </source>
</evidence>
<evidence type="ECO:0000256" key="3">
    <source>
        <dbReference type="ARBA" id="ARBA00022729"/>
    </source>
</evidence>
<dbReference type="PANTHER" id="PTHR42953:SF3">
    <property type="entry name" value="HIGH-AFFINITY ZINC UPTAKE SYSTEM PROTEIN ZNUA"/>
    <property type="match status" value="1"/>
</dbReference>
<accession>A0A417XVZ0</accession>
<organism evidence="6 7">
    <name type="scientific">Nocardioides immobilis</name>
    <dbReference type="NCBI Taxonomy" id="2049295"/>
    <lineage>
        <taxon>Bacteria</taxon>
        <taxon>Bacillati</taxon>
        <taxon>Actinomycetota</taxon>
        <taxon>Actinomycetes</taxon>
        <taxon>Propionibacteriales</taxon>
        <taxon>Nocardioidaceae</taxon>
        <taxon>Nocardioides</taxon>
    </lineage>
</organism>
<dbReference type="EMBL" id="QXGH01000031">
    <property type="protein sequence ID" value="RHW24526.1"/>
    <property type="molecule type" value="Genomic_DNA"/>
</dbReference>
<evidence type="ECO:0000256" key="1">
    <source>
        <dbReference type="ARBA" id="ARBA00011028"/>
    </source>
</evidence>
<dbReference type="Pfam" id="PF01297">
    <property type="entry name" value="ZnuA"/>
    <property type="match status" value="1"/>
</dbReference>
<feature type="signal peptide" evidence="5">
    <location>
        <begin position="1"/>
        <end position="25"/>
    </location>
</feature>
<dbReference type="InterPro" id="IPR006127">
    <property type="entry name" value="ZnuA-like"/>
</dbReference>
<protein>
    <submittedName>
        <fullName evidence="6">Zinc ABC transporter substrate-binding protein</fullName>
    </submittedName>
</protein>
<dbReference type="Proteomes" id="UP000283644">
    <property type="component" value="Unassembled WGS sequence"/>
</dbReference>
<dbReference type="InterPro" id="IPR050492">
    <property type="entry name" value="Bact_metal-bind_prot9"/>
</dbReference>
<evidence type="ECO:0000256" key="4">
    <source>
        <dbReference type="SAM" id="MobiDB-lite"/>
    </source>
</evidence>
<dbReference type="OrthoDB" id="9810636at2"/>
<reference evidence="6 7" key="1">
    <citation type="submission" date="2018-09" db="EMBL/GenBank/DDBJ databases">
        <title>Genome sequencing of Nocardioides immobilis CCTCC AB 2017083 for comparison to Nocardioides silvaticus.</title>
        <authorList>
            <person name="Li C."/>
            <person name="Wang G."/>
        </authorList>
    </citation>
    <scope>NUCLEOTIDE SEQUENCE [LARGE SCALE GENOMIC DNA]</scope>
    <source>
        <strain evidence="6 7">CCTCC AB 2017083</strain>
    </source>
</reference>
<comment type="similarity">
    <text evidence="1">Belongs to the bacterial solute-binding protein 9 family.</text>
</comment>
<keyword evidence="2" id="KW-0813">Transport</keyword>
<feature type="chain" id="PRO_5019228899" evidence="5">
    <location>
        <begin position="26"/>
        <end position="313"/>
    </location>
</feature>
<name>A0A417XVZ0_9ACTN</name>
<dbReference type="Gene3D" id="3.40.50.1980">
    <property type="entry name" value="Nitrogenase molybdenum iron protein domain"/>
    <property type="match status" value="2"/>
</dbReference>
<evidence type="ECO:0000256" key="5">
    <source>
        <dbReference type="SAM" id="SignalP"/>
    </source>
</evidence>
<keyword evidence="3 5" id="KW-0732">Signal</keyword>
<proteinExistence type="inferred from homology"/>
<feature type="region of interest" description="Disordered" evidence="4">
    <location>
        <begin position="124"/>
        <end position="149"/>
    </location>
</feature>
<dbReference type="PANTHER" id="PTHR42953">
    <property type="entry name" value="HIGH-AFFINITY ZINC UPTAKE SYSTEM PROTEIN ZNUA-RELATED"/>
    <property type="match status" value="1"/>
</dbReference>
<evidence type="ECO:0000313" key="7">
    <source>
        <dbReference type="Proteomes" id="UP000283644"/>
    </source>
</evidence>
<evidence type="ECO:0000256" key="2">
    <source>
        <dbReference type="ARBA" id="ARBA00022448"/>
    </source>
</evidence>
<dbReference type="PROSITE" id="PS51257">
    <property type="entry name" value="PROKAR_LIPOPROTEIN"/>
    <property type="match status" value="1"/>
</dbReference>
<comment type="caution">
    <text evidence="6">The sequence shown here is derived from an EMBL/GenBank/DDBJ whole genome shotgun (WGS) entry which is preliminary data.</text>
</comment>
<feature type="compositionally biased region" description="Basic and acidic residues" evidence="4">
    <location>
        <begin position="124"/>
        <end position="148"/>
    </location>
</feature>
<gene>
    <name evidence="6" type="ORF">D0Z08_23695</name>
</gene>